<sequence>MMHRFDTILLAGLGLMLSAPAFADSDDKGSLSASFETNTTYYMNDEATGAVAPDGRFGSNNYLKLDYTKGGFTAGVQLEGYMPAVSGYFSGTFAAENFLSYDLYVGFASNGWDIRAGSLYEQFGSGLLFRTYEDRELGINNALQGIRVAYNFGDFLNVRGLYGRVRNVREYSDAMVSGADLSFSLSRLLNMDRMNIMLEGSVVDKFEAQPSNADPSWSDHSTGYSGRLLLGYEGFQIKGEYMNRRSDPAFYNQMNDGRSKAIQVDMSYTGNGFGALLTFRKLDNPFFQGIRSESDMYTYINYVPALTQQHTYMLATLKPYSAQSDEIGGQADLYYNFRRGTALGGRKGMKVHANFSSWYKGGQVADGENPLLFRDLTVDIERWFGSDFKLILLYSWQTYNEIAQMQGADILNSHALVADMTYRFDRKNSLRMELQHLFGDVNDHGNWAAALLEYNFAPRWSVAVQDMWNYGDTGIHYPSGSVSYSYGKVRCAINAGRFKEGYQCSGGVCRMTPAYTGINLSLIASL</sequence>
<evidence type="ECO:0000256" key="1">
    <source>
        <dbReference type="SAM" id="SignalP"/>
    </source>
</evidence>
<reference evidence="2" key="1">
    <citation type="submission" date="2020-10" db="EMBL/GenBank/DDBJ databases">
        <authorList>
            <person name="Gilroy R."/>
        </authorList>
    </citation>
    <scope>NUCLEOTIDE SEQUENCE</scope>
    <source>
        <strain evidence="2">ChiHecec2B26-709</strain>
    </source>
</reference>
<protein>
    <submittedName>
        <fullName evidence="2">Uncharacterized protein</fullName>
    </submittedName>
</protein>
<evidence type="ECO:0000313" key="3">
    <source>
        <dbReference type="Proteomes" id="UP000886881"/>
    </source>
</evidence>
<keyword evidence="1" id="KW-0732">Signal</keyword>
<dbReference type="EMBL" id="DVLC01000113">
    <property type="protein sequence ID" value="HIT47408.1"/>
    <property type="molecule type" value="Genomic_DNA"/>
</dbReference>
<dbReference type="AlphaFoldDB" id="A0A9D1KHZ4"/>
<evidence type="ECO:0000313" key="2">
    <source>
        <dbReference type="EMBL" id="HIT47408.1"/>
    </source>
</evidence>
<feature type="chain" id="PRO_5039280982" evidence="1">
    <location>
        <begin position="24"/>
        <end position="526"/>
    </location>
</feature>
<organism evidence="2 3">
    <name type="scientific">Candidatus Cryptobacteroides merdipullorum</name>
    <dbReference type="NCBI Taxonomy" id="2840771"/>
    <lineage>
        <taxon>Bacteria</taxon>
        <taxon>Pseudomonadati</taxon>
        <taxon>Bacteroidota</taxon>
        <taxon>Bacteroidia</taxon>
        <taxon>Bacteroidales</taxon>
        <taxon>Candidatus Cryptobacteroides</taxon>
    </lineage>
</organism>
<feature type="signal peptide" evidence="1">
    <location>
        <begin position="1"/>
        <end position="23"/>
    </location>
</feature>
<reference evidence="2" key="2">
    <citation type="journal article" date="2021" name="PeerJ">
        <title>Extensive microbial diversity within the chicken gut microbiome revealed by metagenomics and culture.</title>
        <authorList>
            <person name="Gilroy R."/>
            <person name="Ravi A."/>
            <person name="Getino M."/>
            <person name="Pursley I."/>
            <person name="Horton D.L."/>
            <person name="Alikhan N.F."/>
            <person name="Baker D."/>
            <person name="Gharbi K."/>
            <person name="Hall N."/>
            <person name="Watson M."/>
            <person name="Adriaenssens E.M."/>
            <person name="Foster-Nyarko E."/>
            <person name="Jarju S."/>
            <person name="Secka A."/>
            <person name="Antonio M."/>
            <person name="Oren A."/>
            <person name="Chaudhuri R.R."/>
            <person name="La Ragione R."/>
            <person name="Hildebrand F."/>
            <person name="Pallen M.J."/>
        </authorList>
    </citation>
    <scope>NUCLEOTIDE SEQUENCE</scope>
    <source>
        <strain evidence="2">ChiHecec2B26-709</strain>
    </source>
</reference>
<dbReference type="Proteomes" id="UP000886881">
    <property type="component" value="Unassembled WGS sequence"/>
</dbReference>
<comment type="caution">
    <text evidence="2">The sequence shown here is derived from an EMBL/GenBank/DDBJ whole genome shotgun (WGS) entry which is preliminary data.</text>
</comment>
<name>A0A9D1KHZ4_9BACT</name>
<dbReference type="Pfam" id="PF19494">
    <property type="entry name" value="DUF6029"/>
    <property type="match status" value="1"/>
</dbReference>
<proteinExistence type="predicted"/>
<dbReference type="InterPro" id="IPR046070">
    <property type="entry name" value="DUF6029"/>
</dbReference>
<accession>A0A9D1KHZ4</accession>
<gene>
    <name evidence="2" type="ORF">IAC35_06085</name>
</gene>